<dbReference type="PANTHER" id="PTHR42711:SF19">
    <property type="entry name" value="DOXORUBICIN RESISTANCE ATP-BINDING PROTEIN DRRA"/>
    <property type="match status" value="1"/>
</dbReference>
<evidence type="ECO:0000256" key="1">
    <source>
        <dbReference type="ARBA" id="ARBA00004202"/>
    </source>
</evidence>
<comment type="subcellular location">
    <subcellularLocation>
        <location evidence="1">Cell membrane</location>
        <topology evidence="1">Peripheral membrane protein</topology>
    </subcellularLocation>
</comment>
<sequence>MILTEDLRRTFRRRGAVVEAVRGISLRVERGELVAVLGPNGAGKSTLLRMLTTLLRPTAGTAQVAGVDVVADPAGVRQRIGYVGQGNAGGHHHRVLDELVTQGALYGRTRAAARRRAGELMEALELRGLERRTVASLSGGQRRRMDVAIGLVHRPGLLFLDEPTTGMDPQARANLWEHITRLRREMDTTVVLTTHYLDEADAMAERIVVVDHGEVIADAGSAALRARHAEDRIVLEVDEPATVKDLVDGATVVGFRVELRLADGARVLPGLLARLERAGVTVHAAHLHEASLDDVFLALTGRSLREEGAAA</sequence>
<reference evidence="7 8" key="1">
    <citation type="submission" date="2023-02" db="EMBL/GenBank/DDBJ databases">
        <title>Genome sequencing required for Actinomycetospora new species description.</title>
        <authorList>
            <person name="Saimee Y."/>
            <person name="Duangmal K."/>
        </authorList>
    </citation>
    <scope>NUCLEOTIDE SEQUENCE [LARGE SCALE GENOMIC DNA]</scope>
    <source>
        <strain evidence="7 8">DW7H6</strain>
    </source>
</reference>
<dbReference type="Proteomes" id="UP001300763">
    <property type="component" value="Unassembled WGS sequence"/>
</dbReference>
<dbReference type="PROSITE" id="PS00211">
    <property type="entry name" value="ABC_TRANSPORTER_1"/>
    <property type="match status" value="1"/>
</dbReference>
<evidence type="ECO:0000256" key="3">
    <source>
        <dbReference type="ARBA" id="ARBA00022741"/>
    </source>
</evidence>
<keyword evidence="8" id="KW-1185">Reference proteome</keyword>
<keyword evidence="4 7" id="KW-0067">ATP-binding</keyword>
<keyword evidence="3" id="KW-0547">Nucleotide-binding</keyword>
<dbReference type="InterPro" id="IPR017871">
    <property type="entry name" value="ABC_transporter-like_CS"/>
</dbReference>
<name>A0ABT5T1F5_9PSEU</name>
<dbReference type="InterPro" id="IPR003439">
    <property type="entry name" value="ABC_transporter-like_ATP-bd"/>
</dbReference>
<proteinExistence type="predicted"/>
<evidence type="ECO:0000259" key="6">
    <source>
        <dbReference type="PROSITE" id="PS50893"/>
    </source>
</evidence>
<comment type="caution">
    <text evidence="7">The sequence shown here is derived from an EMBL/GenBank/DDBJ whole genome shotgun (WGS) entry which is preliminary data.</text>
</comment>
<dbReference type="InterPro" id="IPR050763">
    <property type="entry name" value="ABC_transporter_ATP-binding"/>
</dbReference>
<dbReference type="Pfam" id="PF13732">
    <property type="entry name" value="DrrA1-3_C"/>
    <property type="match status" value="1"/>
</dbReference>
<organism evidence="7 8">
    <name type="scientific">Actinomycetospora lemnae</name>
    <dbReference type="NCBI Taxonomy" id="3019891"/>
    <lineage>
        <taxon>Bacteria</taxon>
        <taxon>Bacillati</taxon>
        <taxon>Actinomycetota</taxon>
        <taxon>Actinomycetes</taxon>
        <taxon>Pseudonocardiales</taxon>
        <taxon>Pseudonocardiaceae</taxon>
        <taxon>Actinomycetospora</taxon>
    </lineage>
</organism>
<accession>A0ABT5T1F5</accession>
<dbReference type="RefSeq" id="WP_274203073.1">
    <property type="nucleotide sequence ID" value="NZ_JAQZAO010000013.1"/>
</dbReference>
<evidence type="ECO:0000256" key="4">
    <source>
        <dbReference type="ARBA" id="ARBA00022840"/>
    </source>
</evidence>
<keyword evidence="5" id="KW-0046">Antibiotic resistance</keyword>
<dbReference type="InterPro" id="IPR027417">
    <property type="entry name" value="P-loop_NTPase"/>
</dbReference>
<feature type="domain" description="ABC transporter" evidence="6">
    <location>
        <begin position="2"/>
        <end position="237"/>
    </location>
</feature>
<dbReference type="PANTHER" id="PTHR42711">
    <property type="entry name" value="ABC TRANSPORTER ATP-BINDING PROTEIN"/>
    <property type="match status" value="1"/>
</dbReference>
<dbReference type="InterPro" id="IPR003593">
    <property type="entry name" value="AAA+_ATPase"/>
</dbReference>
<dbReference type="Pfam" id="PF00005">
    <property type="entry name" value="ABC_tran"/>
    <property type="match status" value="1"/>
</dbReference>
<dbReference type="SMART" id="SM00382">
    <property type="entry name" value="AAA"/>
    <property type="match status" value="1"/>
</dbReference>
<dbReference type="PROSITE" id="PS50893">
    <property type="entry name" value="ABC_TRANSPORTER_2"/>
    <property type="match status" value="1"/>
</dbReference>
<dbReference type="SUPFAM" id="SSF52540">
    <property type="entry name" value="P-loop containing nucleoside triphosphate hydrolases"/>
    <property type="match status" value="1"/>
</dbReference>
<keyword evidence="2" id="KW-0813">Transport</keyword>
<evidence type="ECO:0000313" key="8">
    <source>
        <dbReference type="Proteomes" id="UP001300763"/>
    </source>
</evidence>
<evidence type="ECO:0000256" key="2">
    <source>
        <dbReference type="ARBA" id="ARBA00022448"/>
    </source>
</evidence>
<dbReference type="InterPro" id="IPR025302">
    <property type="entry name" value="DrrA1/2-like_C"/>
</dbReference>
<gene>
    <name evidence="7" type="ORF">PGB27_24615</name>
</gene>
<dbReference type="EMBL" id="JAQZAO010000013">
    <property type="protein sequence ID" value="MDD7968540.1"/>
    <property type="molecule type" value="Genomic_DNA"/>
</dbReference>
<dbReference type="Gene3D" id="3.40.50.300">
    <property type="entry name" value="P-loop containing nucleotide triphosphate hydrolases"/>
    <property type="match status" value="1"/>
</dbReference>
<dbReference type="GO" id="GO:0005524">
    <property type="term" value="F:ATP binding"/>
    <property type="evidence" value="ECO:0007669"/>
    <property type="project" value="UniProtKB-KW"/>
</dbReference>
<evidence type="ECO:0000313" key="7">
    <source>
        <dbReference type="EMBL" id="MDD7968540.1"/>
    </source>
</evidence>
<evidence type="ECO:0000256" key="5">
    <source>
        <dbReference type="ARBA" id="ARBA00023251"/>
    </source>
</evidence>
<protein>
    <submittedName>
        <fullName evidence="7">ABC transporter ATP-binding protein</fullName>
    </submittedName>
</protein>